<feature type="transmembrane region" description="Helical" evidence="1">
    <location>
        <begin position="196"/>
        <end position="215"/>
    </location>
</feature>
<keyword evidence="1" id="KW-1133">Transmembrane helix</keyword>
<dbReference type="GO" id="GO:0006508">
    <property type="term" value="P:proteolysis"/>
    <property type="evidence" value="ECO:0007669"/>
    <property type="project" value="UniProtKB-KW"/>
</dbReference>
<sequence>MFLRAAAAEVYTIFTILCFNVPLSLLQHNLTFMEKPAIQETSLSVIWGFFALSFIFSWLVWGAMLALPLPENLMLPLLILGAFGPSLSAIYLVQRYGNAAAKRDFWSRVFSVKRVGIVWWLVILLIMPAIYLLGYYMYTFFGGVQPPVASLFSGLDSPSAILLFAFVMLVAGPVSEELGWRGYVLDPLQQKYGPTVGSFILGVVWILWHLPLFFIEGTSQHAKGFGYQFWSWSFQLITLSFIFTWVYNNTNRSILGAILLHLLANMAYPTNLEPTGELIFTIVRALVVLAIVLAWKRKESMKEELVMV</sequence>
<feature type="transmembrane region" description="Helical" evidence="1">
    <location>
        <begin position="278"/>
        <end position="295"/>
    </location>
</feature>
<dbReference type="GO" id="GO:0008237">
    <property type="term" value="F:metallopeptidase activity"/>
    <property type="evidence" value="ECO:0007669"/>
    <property type="project" value="UniProtKB-KW"/>
</dbReference>
<reference evidence="3 4" key="1">
    <citation type="submission" date="2019-06" db="EMBL/GenBank/DDBJ databases">
        <title>A novel bacterium of genus Pontibacter, isolated from marine sediment.</title>
        <authorList>
            <person name="Huang H."/>
            <person name="Mo K."/>
            <person name="Hu Y."/>
        </authorList>
    </citation>
    <scope>NUCLEOTIDE SEQUENCE [LARGE SCALE GENOMIC DNA]</scope>
    <source>
        <strain evidence="3 4">HB172049</strain>
    </source>
</reference>
<keyword evidence="3" id="KW-0482">Metalloprotease</keyword>
<feature type="domain" description="CAAX prenyl protease 2/Lysostaphin resistance protein A-like" evidence="2">
    <location>
        <begin position="160"/>
        <end position="266"/>
    </location>
</feature>
<feature type="transmembrane region" description="Helical" evidence="1">
    <location>
        <begin position="115"/>
        <end position="138"/>
    </location>
</feature>
<dbReference type="InterPro" id="IPR042150">
    <property type="entry name" value="MmRce1-like"/>
</dbReference>
<keyword evidence="1" id="KW-0812">Transmembrane</keyword>
<feature type="transmembrane region" description="Helical" evidence="1">
    <location>
        <begin position="227"/>
        <end position="247"/>
    </location>
</feature>
<keyword evidence="3" id="KW-0378">Hydrolase</keyword>
<dbReference type="GO" id="GO:0004175">
    <property type="term" value="F:endopeptidase activity"/>
    <property type="evidence" value="ECO:0007669"/>
    <property type="project" value="UniProtKB-ARBA"/>
</dbReference>
<dbReference type="EMBL" id="VFRQ01000017">
    <property type="protein sequence ID" value="TPE40581.1"/>
    <property type="molecule type" value="Genomic_DNA"/>
</dbReference>
<evidence type="ECO:0000256" key="1">
    <source>
        <dbReference type="SAM" id="Phobius"/>
    </source>
</evidence>
<dbReference type="Proteomes" id="UP000316727">
    <property type="component" value="Unassembled WGS sequence"/>
</dbReference>
<dbReference type="InterPro" id="IPR003675">
    <property type="entry name" value="Rce1/LyrA-like_dom"/>
</dbReference>
<accession>A0A501W065</accession>
<proteinExistence type="predicted"/>
<dbReference type="GO" id="GO:0080120">
    <property type="term" value="P:CAAX-box protein maturation"/>
    <property type="evidence" value="ECO:0007669"/>
    <property type="project" value="UniProtKB-ARBA"/>
</dbReference>
<dbReference type="PANTHER" id="PTHR35797">
    <property type="entry name" value="PROTEASE-RELATED"/>
    <property type="match status" value="1"/>
</dbReference>
<dbReference type="PANTHER" id="PTHR35797:SF1">
    <property type="entry name" value="PROTEASE"/>
    <property type="match status" value="1"/>
</dbReference>
<evidence type="ECO:0000313" key="3">
    <source>
        <dbReference type="EMBL" id="TPE40581.1"/>
    </source>
</evidence>
<organism evidence="3 4">
    <name type="scientific">Pontibacter mangrovi</name>
    <dbReference type="NCBI Taxonomy" id="2589816"/>
    <lineage>
        <taxon>Bacteria</taxon>
        <taxon>Pseudomonadati</taxon>
        <taxon>Bacteroidota</taxon>
        <taxon>Cytophagia</taxon>
        <taxon>Cytophagales</taxon>
        <taxon>Hymenobacteraceae</taxon>
        <taxon>Pontibacter</taxon>
    </lineage>
</organism>
<dbReference type="OrthoDB" id="9777755at2"/>
<feature type="transmembrane region" description="Helical" evidence="1">
    <location>
        <begin position="6"/>
        <end position="26"/>
    </location>
</feature>
<keyword evidence="4" id="KW-1185">Reference proteome</keyword>
<comment type="caution">
    <text evidence="3">The sequence shown here is derived from an EMBL/GenBank/DDBJ whole genome shotgun (WGS) entry which is preliminary data.</text>
</comment>
<feature type="transmembrane region" description="Helical" evidence="1">
    <location>
        <begin position="73"/>
        <end position="94"/>
    </location>
</feature>
<evidence type="ECO:0000313" key="4">
    <source>
        <dbReference type="Proteomes" id="UP000316727"/>
    </source>
</evidence>
<feature type="transmembrane region" description="Helical" evidence="1">
    <location>
        <begin position="46"/>
        <end position="67"/>
    </location>
</feature>
<feature type="transmembrane region" description="Helical" evidence="1">
    <location>
        <begin position="254"/>
        <end position="272"/>
    </location>
</feature>
<dbReference type="Pfam" id="PF02517">
    <property type="entry name" value="Rce1-like"/>
    <property type="match status" value="1"/>
</dbReference>
<dbReference type="AlphaFoldDB" id="A0A501W065"/>
<keyword evidence="1" id="KW-0472">Membrane</keyword>
<keyword evidence="3" id="KW-0645">Protease</keyword>
<gene>
    <name evidence="3" type="ORF">FJM65_19770</name>
</gene>
<name>A0A501W065_9BACT</name>
<protein>
    <submittedName>
        <fullName evidence="3">CPBP family intramembrane metalloprotease</fullName>
    </submittedName>
</protein>
<evidence type="ECO:0000259" key="2">
    <source>
        <dbReference type="Pfam" id="PF02517"/>
    </source>
</evidence>
<feature type="transmembrane region" description="Helical" evidence="1">
    <location>
        <begin position="158"/>
        <end position="175"/>
    </location>
</feature>